<dbReference type="Proteomes" id="UP000683360">
    <property type="component" value="Unassembled WGS sequence"/>
</dbReference>
<accession>A0A8S3SA93</accession>
<dbReference type="Pfam" id="PF20720">
    <property type="entry name" value="nSTAND3"/>
    <property type="match status" value="1"/>
</dbReference>
<evidence type="ECO:0000259" key="2">
    <source>
        <dbReference type="Pfam" id="PF20720"/>
    </source>
</evidence>
<sequence length="486" mass="56436">MRNSAFVQYLDIANVIKTELKSVKQKIFKEKNTNLEQRKCIEALKIQLNNQQIIESERDQFKQELENLRQQKEESASRINVQEYVNQIQELKDQVIEKDKTVKMVILLLKISEAMFTFQCPVQSHWKHSSEAICDSFDKYFCLYDRNEKKYNESCRDRPDVEKPGYKLIVAGSLQGYPCDHEFYQPFKFSSIGNSRCVYKQSYCSEEGQVVYRNGTEKIVRSCRCDYTRDYECLNENEWKLNFHCDSIATVVLSKDSGISLSTDNLSFGYHVKDLKTIPIQNVEEINASLIANEKYSFKQIDENDSEKQKLKDGLSKPKDNVGNDSYHVQELQKEILQHWSNVLNKFVITKSAQLLYQKIQEQNVIAIIGPTGTGKSTCAYHVAFRLKNEYNYTIVPAGQPSDIVQYCKPGTNQVFVIDDFIGKYAFDEAEGISWEKIGPLLQKMLSNNDQTKVILTCRKSIWLPAKYERFGFSALVFDFHKKSWD</sequence>
<dbReference type="InterPro" id="IPR027417">
    <property type="entry name" value="P-loop_NTPase"/>
</dbReference>
<evidence type="ECO:0000256" key="1">
    <source>
        <dbReference type="SAM" id="Coils"/>
    </source>
</evidence>
<reference evidence="3" key="1">
    <citation type="submission" date="2021-03" db="EMBL/GenBank/DDBJ databases">
        <authorList>
            <person name="Bekaert M."/>
        </authorList>
    </citation>
    <scope>NUCLEOTIDE SEQUENCE</scope>
</reference>
<protein>
    <recommendedName>
        <fullName evidence="2">Novel STAND NTPase 3 domain-containing protein</fullName>
    </recommendedName>
</protein>
<organism evidence="3 4">
    <name type="scientific">Mytilus edulis</name>
    <name type="common">Blue mussel</name>
    <dbReference type="NCBI Taxonomy" id="6550"/>
    <lineage>
        <taxon>Eukaryota</taxon>
        <taxon>Metazoa</taxon>
        <taxon>Spiralia</taxon>
        <taxon>Lophotrochozoa</taxon>
        <taxon>Mollusca</taxon>
        <taxon>Bivalvia</taxon>
        <taxon>Autobranchia</taxon>
        <taxon>Pteriomorphia</taxon>
        <taxon>Mytilida</taxon>
        <taxon>Mytiloidea</taxon>
        <taxon>Mytilidae</taxon>
        <taxon>Mytilinae</taxon>
        <taxon>Mytilus</taxon>
    </lineage>
</organism>
<gene>
    <name evidence="3" type="ORF">MEDL_32207</name>
</gene>
<dbReference type="OrthoDB" id="8954335at2759"/>
<dbReference type="InterPro" id="IPR049050">
    <property type="entry name" value="nSTAND3"/>
</dbReference>
<dbReference type="AlphaFoldDB" id="A0A8S3SA93"/>
<dbReference type="EMBL" id="CAJPWZ010001601">
    <property type="protein sequence ID" value="CAG2218604.1"/>
    <property type="molecule type" value="Genomic_DNA"/>
</dbReference>
<comment type="caution">
    <text evidence="3">The sequence shown here is derived from an EMBL/GenBank/DDBJ whole genome shotgun (WGS) entry which is preliminary data.</text>
</comment>
<dbReference type="SUPFAM" id="SSF52540">
    <property type="entry name" value="P-loop containing nucleoside triphosphate hydrolases"/>
    <property type="match status" value="1"/>
</dbReference>
<dbReference type="Gene3D" id="3.40.50.300">
    <property type="entry name" value="P-loop containing nucleotide triphosphate hydrolases"/>
    <property type="match status" value="1"/>
</dbReference>
<keyword evidence="4" id="KW-1185">Reference proteome</keyword>
<evidence type="ECO:0000313" key="3">
    <source>
        <dbReference type="EMBL" id="CAG2218604.1"/>
    </source>
</evidence>
<feature type="coiled-coil region" evidence="1">
    <location>
        <begin position="51"/>
        <end position="101"/>
    </location>
</feature>
<name>A0A8S3SA93_MYTED</name>
<keyword evidence="1" id="KW-0175">Coiled coil</keyword>
<feature type="domain" description="Novel STAND NTPase 3" evidence="2">
    <location>
        <begin position="347"/>
        <end position="467"/>
    </location>
</feature>
<proteinExistence type="predicted"/>
<evidence type="ECO:0000313" key="4">
    <source>
        <dbReference type="Proteomes" id="UP000683360"/>
    </source>
</evidence>